<evidence type="ECO:0000313" key="7">
    <source>
        <dbReference type="EMBL" id="MCF8714721.1"/>
    </source>
</evidence>
<evidence type="ECO:0000256" key="2">
    <source>
        <dbReference type="ARBA" id="ARBA00012662"/>
    </source>
</evidence>
<reference evidence="7 8" key="1">
    <citation type="submission" date="2021-01" db="EMBL/GenBank/DDBJ databases">
        <title>Genome sequencing of Joostella atrarenae M1-2 (= KCTC 23194).</title>
        <authorList>
            <person name="Zakaria M.R."/>
            <person name="Lam M.Q."/>
            <person name="Chong C.S."/>
        </authorList>
    </citation>
    <scope>NUCLEOTIDE SEQUENCE [LARGE SCALE GENOMIC DNA]</scope>
    <source>
        <strain evidence="7 8">M1-2</strain>
    </source>
</reference>
<evidence type="ECO:0000256" key="5">
    <source>
        <dbReference type="ARBA" id="ARBA00023295"/>
    </source>
</evidence>
<name>A0ABS9J2S1_9FLAO</name>
<dbReference type="EMBL" id="JAETXX010000003">
    <property type="protein sequence ID" value="MCF8714721.1"/>
    <property type="molecule type" value="Genomic_DNA"/>
</dbReference>
<dbReference type="InterPro" id="IPR017853">
    <property type="entry name" value="GH"/>
</dbReference>
<gene>
    <name evidence="7" type="ORF">JM658_07755</name>
</gene>
<protein>
    <recommendedName>
        <fullName evidence="2">alpha-L-fucosidase</fullName>
        <ecNumber evidence="2">3.2.1.51</ecNumber>
    </recommendedName>
</protein>
<evidence type="ECO:0000256" key="4">
    <source>
        <dbReference type="ARBA" id="ARBA00022801"/>
    </source>
</evidence>
<evidence type="ECO:0000256" key="1">
    <source>
        <dbReference type="ARBA" id="ARBA00007951"/>
    </source>
</evidence>
<dbReference type="PANTHER" id="PTHR10030:SF37">
    <property type="entry name" value="ALPHA-L-FUCOSIDASE-RELATED"/>
    <property type="match status" value="1"/>
</dbReference>
<dbReference type="InterPro" id="IPR057739">
    <property type="entry name" value="Glyco_hydro_29_N"/>
</dbReference>
<dbReference type="InterPro" id="IPR000933">
    <property type="entry name" value="Glyco_hydro_29"/>
</dbReference>
<dbReference type="RefSeq" id="WP_236958686.1">
    <property type="nucleotide sequence ID" value="NZ_JAETXX010000003.1"/>
</dbReference>
<dbReference type="Gene3D" id="3.20.20.80">
    <property type="entry name" value="Glycosidases"/>
    <property type="match status" value="1"/>
</dbReference>
<accession>A0ABS9J2S1</accession>
<keyword evidence="3" id="KW-0732">Signal</keyword>
<feature type="domain" description="Glycoside hydrolase family 29 N-terminal" evidence="6">
    <location>
        <begin position="81"/>
        <end position="355"/>
    </location>
</feature>
<keyword evidence="4" id="KW-0378">Hydrolase</keyword>
<evidence type="ECO:0000259" key="6">
    <source>
        <dbReference type="Pfam" id="PF01120"/>
    </source>
</evidence>
<evidence type="ECO:0000313" key="8">
    <source>
        <dbReference type="Proteomes" id="UP000829517"/>
    </source>
</evidence>
<proteinExistence type="inferred from homology"/>
<comment type="caution">
    <text evidence="7">The sequence shown here is derived from an EMBL/GenBank/DDBJ whole genome shotgun (WGS) entry which is preliminary data.</text>
</comment>
<comment type="similarity">
    <text evidence="1">Belongs to the glycosyl hydrolase 29 family.</text>
</comment>
<dbReference type="EC" id="3.2.1.51" evidence="2"/>
<dbReference type="Proteomes" id="UP000829517">
    <property type="component" value="Unassembled WGS sequence"/>
</dbReference>
<dbReference type="SUPFAM" id="SSF51445">
    <property type="entry name" value="(Trans)glycosidases"/>
    <property type="match status" value="1"/>
</dbReference>
<keyword evidence="8" id="KW-1185">Reference proteome</keyword>
<dbReference type="Pfam" id="PF01120">
    <property type="entry name" value="Alpha_L_fucos"/>
    <property type="match status" value="1"/>
</dbReference>
<sequence length="359" mass="41665">MIFCFRNILIIFLGIVLLFSCKNESKRPKEGVLQVVEISDYQYSLEKLREEFIKLKFGMFIHFNMGTYYEIEWVDSGKDPASFNPKKLDAGQWADAAKSAKMKYAVLTTKHHDGFCLWDTETTDYDVASTPLKGRDIIKEYVDEFRKRDIEPHFYFSIWDRTLGIEDTITSQDIVLIKKQLKELLTNFGEIPTLTIDGWGNCGTVWNRADYDEIVGYIKSLQPGIMVTDHYQVQRVFNRDRGGKGYQMDPDSREYITLKEAYEINDFLHFEEPLGDWAWAPEDNTYASHQGPTIQSKWFWKESFPTEELMSVDEIVNGHLKVLGKRNCNLLLNVAPNTNGLLDENVVQRLKEVGKVYTP</sequence>
<dbReference type="SMART" id="SM00812">
    <property type="entry name" value="Alpha_L_fucos"/>
    <property type="match status" value="1"/>
</dbReference>
<dbReference type="PROSITE" id="PS51257">
    <property type="entry name" value="PROKAR_LIPOPROTEIN"/>
    <property type="match status" value="1"/>
</dbReference>
<evidence type="ECO:0000256" key="3">
    <source>
        <dbReference type="ARBA" id="ARBA00022729"/>
    </source>
</evidence>
<keyword evidence="5" id="KW-0326">Glycosidase</keyword>
<organism evidence="7 8">
    <name type="scientific">Joostella atrarenae</name>
    <dbReference type="NCBI Taxonomy" id="679257"/>
    <lineage>
        <taxon>Bacteria</taxon>
        <taxon>Pseudomonadati</taxon>
        <taxon>Bacteroidota</taxon>
        <taxon>Flavobacteriia</taxon>
        <taxon>Flavobacteriales</taxon>
        <taxon>Flavobacteriaceae</taxon>
        <taxon>Joostella</taxon>
    </lineage>
</organism>
<dbReference type="PANTHER" id="PTHR10030">
    <property type="entry name" value="ALPHA-L-FUCOSIDASE"/>
    <property type="match status" value="1"/>
</dbReference>